<gene>
    <name evidence="1" type="ORF">Q9K01_07210</name>
</gene>
<name>A0ABT9H7V2_9SPHN</name>
<dbReference type="EMBL" id="JAVAIL010000002">
    <property type="protein sequence ID" value="MDP4539406.1"/>
    <property type="molecule type" value="Genomic_DNA"/>
</dbReference>
<organism evidence="1 2">
    <name type="scientific">Qipengyuania benthica</name>
    <dbReference type="NCBI Taxonomy" id="3067651"/>
    <lineage>
        <taxon>Bacteria</taxon>
        <taxon>Pseudomonadati</taxon>
        <taxon>Pseudomonadota</taxon>
        <taxon>Alphaproteobacteria</taxon>
        <taxon>Sphingomonadales</taxon>
        <taxon>Erythrobacteraceae</taxon>
        <taxon>Qipengyuania</taxon>
    </lineage>
</organism>
<sequence>MSEVVLTVGGRKYTLRCEDGQEDHIRRLAAVVDAKLGDGASQLPAMEAKNLLFAALFLADELEETRKAGAADDRGKIADWLEALAVRLEKTAEALEQAHPNA</sequence>
<reference evidence="1 2" key="1">
    <citation type="submission" date="2023-08" db="EMBL/GenBank/DDBJ databases">
        <title>genomic of DY56.</title>
        <authorList>
            <person name="Wang Y."/>
        </authorList>
    </citation>
    <scope>NUCLEOTIDE SEQUENCE [LARGE SCALE GENOMIC DNA]</scope>
    <source>
        <strain evidence="1 2">DY56-A-20</strain>
    </source>
</reference>
<keyword evidence="1" id="KW-0132">Cell division</keyword>
<dbReference type="InterPro" id="IPR007838">
    <property type="entry name" value="Cell_div_ZapA-like"/>
</dbReference>
<dbReference type="Pfam" id="PF05164">
    <property type="entry name" value="ZapA"/>
    <property type="match status" value="1"/>
</dbReference>
<dbReference type="RefSeq" id="WP_305929534.1">
    <property type="nucleotide sequence ID" value="NZ_JAVAIL010000002.1"/>
</dbReference>
<dbReference type="Gene3D" id="3.30.160.880">
    <property type="entry name" value="Cell division protein ZapA protomer, N-terminal domain"/>
    <property type="match status" value="1"/>
</dbReference>
<dbReference type="InterPro" id="IPR036192">
    <property type="entry name" value="Cell_div_ZapA-like_sf"/>
</dbReference>
<accession>A0ABT9H7V2</accession>
<evidence type="ECO:0000313" key="1">
    <source>
        <dbReference type="EMBL" id="MDP4539406.1"/>
    </source>
</evidence>
<dbReference type="GO" id="GO:0051301">
    <property type="term" value="P:cell division"/>
    <property type="evidence" value="ECO:0007669"/>
    <property type="project" value="UniProtKB-KW"/>
</dbReference>
<dbReference type="Proteomes" id="UP001235664">
    <property type="component" value="Unassembled WGS sequence"/>
</dbReference>
<evidence type="ECO:0000313" key="2">
    <source>
        <dbReference type="Proteomes" id="UP001235664"/>
    </source>
</evidence>
<dbReference type="SUPFAM" id="SSF102829">
    <property type="entry name" value="Cell division protein ZapA-like"/>
    <property type="match status" value="1"/>
</dbReference>
<dbReference type="InterPro" id="IPR042233">
    <property type="entry name" value="Cell_div_ZapA_N"/>
</dbReference>
<comment type="caution">
    <text evidence="1">The sequence shown here is derived from an EMBL/GenBank/DDBJ whole genome shotgun (WGS) entry which is preliminary data.</text>
</comment>
<proteinExistence type="predicted"/>
<keyword evidence="2" id="KW-1185">Reference proteome</keyword>
<protein>
    <submittedName>
        <fullName evidence="1">Cell division protein ZapA</fullName>
    </submittedName>
</protein>
<keyword evidence="1" id="KW-0131">Cell cycle</keyword>